<protein>
    <submittedName>
        <fullName evidence="10">WSC-domain-containing protein</fullName>
    </submittedName>
</protein>
<evidence type="ECO:0000256" key="8">
    <source>
        <dbReference type="SAM" id="SignalP"/>
    </source>
</evidence>
<keyword evidence="3 8" id="KW-0732">Signal</keyword>
<dbReference type="Pfam" id="PF01822">
    <property type="entry name" value="WSC"/>
    <property type="match status" value="1"/>
</dbReference>
<dbReference type="Proteomes" id="UP000800092">
    <property type="component" value="Unassembled WGS sequence"/>
</dbReference>
<accession>A0A6A6HEL1</accession>
<dbReference type="PROSITE" id="PS51212">
    <property type="entry name" value="WSC"/>
    <property type="match status" value="1"/>
</dbReference>
<keyword evidence="5" id="KW-0472">Membrane</keyword>
<organism evidence="10 11">
    <name type="scientific">Viridothelium virens</name>
    <name type="common">Speckled blister lichen</name>
    <name type="synonym">Trypethelium virens</name>
    <dbReference type="NCBI Taxonomy" id="1048519"/>
    <lineage>
        <taxon>Eukaryota</taxon>
        <taxon>Fungi</taxon>
        <taxon>Dikarya</taxon>
        <taxon>Ascomycota</taxon>
        <taxon>Pezizomycotina</taxon>
        <taxon>Dothideomycetes</taxon>
        <taxon>Dothideomycetes incertae sedis</taxon>
        <taxon>Trypetheliales</taxon>
        <taxon>Trypetheliaceae</taxon>
        <taxon>Viridothelium</taxon>
    </lineage>
</organism>
<dbReference type="AlphaFoldDB" id="A0A6A6HEL1"/>
<evidence type="ECO:0000256" key="3">
    <source>
        <dbReference type="ARBA" id="ARBA00022729"/>
    </source>
</evidence>
<gene>
    <name evidence="10" type="ORF">EV356DRAFT_78650</name>
</gene>
<keyword evidence="2" id="KW-0812">Transmembrane</keyword>
<keyword evidence="4" id="KW-1133">Transmembrane helix</keyword>
<evidence type="ECO:0000256" key="4">
    <source>
        <dbReference type="ARBA" id="ARBA00022989"/>
    </source>
</evidence>
<evidence type="ECO:0000259" key="9">
    <source>
        <dbReference type="PROSITE" id="PS51212"/>
    </source>
</evidence>
<feature type="region of interest" description="Disordered" evidence="7">
    <location>
        <begin position="23"/>
        <end position="42"/>
    </location>
</feature>
<sequence length="187" mass="19646">MQRLILLAFPFLAFAQSSSSSQSLSPSSSPSSAAPSGSTSAVPAINHGTNQYTYMGCYNETTSEPGAPRALTMGVQLNARWESEDDMTVEMCIAYCGQNNTKYAGLEYSRECWCGNFLSSDSALLPDSQCNSTCAGNSSEACGQSEKLLVYNRTGAASGMWAEGARSGALYASATTALVLGFGTLML</sequence>
<evidence type="ECO:0000313" key="11">
    <source>
        <dbReference type="Proteomes" id="UP000800092"/>
    </source>
</evidence>
<evidence type="ECO:0000256" key="5">
    <source>
        <dbReference type="ARBA" id="ARBA00023136"/>
    </source>
</evidence>
<evidence type="ECO:0000256" key="7">
    <source>
        <dbReference type="SAM" id="MobiDB-lite"/>
    </source>
</evidence>
<feature type="chain" id="PRO_5025443920" evidence="8">
    <location>
        <begin position="16"/>
        <end position="187"/>
    </location>
</feature>
<dbReference type="PANTHER" id="PTHR24269:SF16">
    <property type="entry name" value="PROTEIN SLG1"/>
    <property type="match status" value="1"/>
</dbReference>
<reference evidence="10" key="1">
    <citation type="journal article" date="2020" name="Stud. Mycol.">
        <title>101 Dothideomycetes genomes: a test case for predicting lifestyles and emergence of pathogens.</title>
        <authorList>
            <person name="Haridas S."/>
            <person name="Albert R."/>
            <person name="Binder M."/>
            <person name="Bloem J."/>
            <person name="Labutti K."/>
            <person name="Salamov A."/>
            <person name="Andreopoulos B."/>
            <person name="Baker S."/>
            <person name="Barry K."/>
            <person name="Bills G."/>
            <person name="Bluhm B."/>
            <person name="Cannon C."/>
            <person name="Castanera R."/>
            <person name="Culley D."/>
            <person name="Daum C."/>
            <person name="Ezra D."/>
            <person name="Gonzalez J."/>
            <person name="Henrissat B."/>
            <person name="Kuo A."/>
            <person name="Liang C."/>
            <person name="Lipzen A."/>
            <person name="Lutzoni F."/>
            <person name="Magnuson J."/>
            <person name="Mondo S."/>
            <person name="Nolan M."/>
            <person name="Ohm R."/>
            <person name="Pangilinan J."/>
            <person name="Park H.-J."/>
            <person name="Ramirez L."/>
            <person name="Alfaro M."/>
            <person name="Sun H."/>
            <person name="Tritt A."/>
            <person name="Yoshinaga Y."/>
            <person name="Zwiers L.-H."/>
            <person name="Turgeon B."/>
            <person name="Goodwin S."/>
            <person name="Spatafora J."/>
            <person name="Crous P."/>
            <person name="Grigoriev I."/>
        </authorList>
    </citation>
    <scope>NUCLEOTIDE SEQUENCE</scope>
    <source>
        <strain evidence="10">Tuck. ex Michener</strain>
    </source>
</reference>
<dbReference type="InterPro" id="IPR051836">
    <property type="entry name" value="Kremen_rcpt"/>
</dbReference>
<feature type="compositionally biased region" description="Low complexity" evidence="7">
    <location>
        <begin position="23"/>
        <end position="36"/>
    </location>
</feature>
<evidence type="ECO:0000256" key="1">
    <source>
        <dbReference type="ARBA" id="ARBA00004167"/>
    </source>
</evidence>
<feature type="signal peptide" evidence="8">
    <location>
        <begin position="1"/>
        <end position="15"/>
    </location>
</feature>
<keyword evidence="6" id="KW-0325">Glycoprotein</keyword>
<comment type="subcellular location">
    <subcellularLocation>
        <location evidence="1">Membrane</location>
        <topology evidence="1">Single-pass membrane protein</topology>
    </subcellularLocation>
</comment>
<name>A0A6A6HEL1_VIRVR</name>
<keyword evidence="11" id="KW-1185">Reference proteome</keyword>
<evidence type="ECO:0000256" key="6">
    <source>
        <dbReference type="ARBA" id="ARBA00023180"/>
    </source>
</evidence>
<proteinExistence type="predicted"/>
<evidence type="ECO:0000256" key="2">
    <source>
        <dbReference type="ARBA" id="ARBA00022692"/>
    </source>
</evidence>
<dbReference type="EMBL" id="ML991786">
    <property type="protein sequence ID" value="KAF2236289.1"/>
    <property type="molecule type" value="Genomic_DNA"/>
</dbReference>
<dbReference type="GO" id="GO:0005886">
    <property type="term" value="C:plasma membrane"/>
    <property type="evidence" value="ECO:0007669"/>
    <property type="project" value="TreeGrafter"/>
</dbReference>
<feature type="domain" description="WSC" evidence="9">
    <location>
        <begin position="51"/>
        <end position="155"/>
    </location>
</feature>
<dbReference type="OrthoDB" id="5985073at2759"/>
<dbReference type="InterPro" id="IPR002889">
    <property type="entry name" value="WSC_carb-bd"/>
</dbReference>
<dbReference type="SMART" id="SM00321">
    <property type="entry name" value="WSC"/>
    <property type="match status" value="1"/>
</dbReference>
<dbReference type="PANTHER" id="PTHR24269">
    <property type="entry name" value="KREMEN PROTEIN"/>
    <property type="match status" value="1"/>
</dbReference>
<evidence type="ECO:0000313" key="10">
    <source>
        <dbReference type="EMBL" id="KAF2236289.1"/>
    </source>
</evidence>